<evidence type="ECO:0000313" key="3">
    <source>
        <dbReference type="Proteomes" id="UP000509626"/>
    </source>
</evidence>
<dbReference type="KEGG" id="halu:HUG12_09845"/>
<reference evidence="2 3" key="1">
    <citation type="submission" date="2020-06" db="EMBL/GenBank/DDBJ databases">
        <title>NJ-3-1, isolated from saline soil.</title>
        <authorList>
            <person name="Cui H.L."/>
            <person name="Shi X."/>
        </authorList>
    </citation>
    <scope>NUCLEOTIDE SEQUENCE [LARGE SCALE GENOMIC DNA]</scope>
    <source>
        <strain evidence="2 3">NJ-3-1</strain>
    </source>
</reference>
<feature type="region of interest" description="Disordered" evidence="1">
    <location>
        <begin position="117"/>
        <end position="155"/>
    </location>
</feature>
<sequence>MKRATTLLLISLFFSVASGAAAPETPRDVNPGVIGPDHPLYSIDLAVDDTLQRIGVKPPGEIAHERASEAFVAAEANLTEARDRALTALNRTVGQANGLRDGTGLENAQALLTELQETAPAEAQDGLQDALDAVSEAKNRFPTDLGPSGPTEVPE</sequence>
<organism evidence="2 3">
    <name type="scientific">Halorarum salinum</name>
    <dbReference type="NCBI Taxonomy" id="2743089"/>
    <lineage>
        <taxon>Archaea</taxon>
        <taxon>Methanobacteriati</taxon>
        <taxon>Methanobacteriota</taxon>
        <taxon>Stenosarchaea group</taxon>
        <taxon>Halobacteria</taxon>
        <taxon>Halobacteriales</taxon>
        <taxon>Haloferacaceae</taxon>
        <taxon>Halorarum</taxon>
    </lineage>
</organism>
<evidence type="ECO:0008006" key="4">
    <source>
        <dbReference type="Google" id="ProtNLM"/>
    </source>
</evidence>
<dbReference type="Proteomes" id="UP000509626">
    <property type="component" value="Chromosome"/>
</dbReference>
<dbReference type="GeneID" id="56037762"/>
<accession>A0A7D5LAL0</accession>
<evidence type="ECO:0000256" key="1">
    <source>
        <dbReference type="SAM" id="MobiDB-lite"/>
    </source>
</evidence>
<proteinExistence type="predicted"/>
<evidence type="ECO:0000313" key="2">
    <source>
        <dbReference type="EMBL" id="QLG62008.1"/>
    </source>
</evidence>
<dbReference type="RefSeq" id="WP_179268593.1">
    <property type="nucleotide sequence ID" value="NZ_CP058579.1"/>
</dbReference>
<gene>
    <name evidence="2" type="ORF">HUG12_09845</name>
</gene>
<keyword evidence="3" id="KW-1185">Reference proteome</keyword>
<protein>
    <recommendedName>
        <fullName evidence="4">DUF5667 domain-containing protein</fullName>
    </recommendedName>
</protein>
<dbReference type="AlphaFoldDB" id="A0A7D5LAL0"/>
<name>A0A7D5LAL0_9EURY</name>
<dbReference type="EMBL" id="CP058579">
    <property type="protein sequence ID" value="QLG62008.1"/>
    <property type="molecule type" value="Genomic_DNA"/>
</dbReference>